<accession>A0A518G2P2</accession>
<sequence length="113" mass="12737">MCDCEDLDPPEFFACDMVKARRPHRCCECFAVIAVGEVHQSVRGKWDGTFAAFRTCPQCVAAMQLMPHACRLVGELHKEIRDDDYGHIPEALAVLDRRSANWGTRRQPAAAVY</sequence>
<evidence type="ECO:0000313" key="2">
    <source>
        <dbReference type="Proteomes" id="UP000318017"/>
    </source>
</evidence>
<dbReference type="RefSeq" id="WP_145075103.1">
    <property type="nucleotide sequence ID" value="NZ_CP036298.1"/>
</dbReference>
<dbReference type="OrthoDB" id="1551473at2"/>
<dbReference type="AlphaFoldDB" id="A0A518G2P2"/>
<proteinExistence type="predicted"/>
<organism evidence="1 2">
    <name type="scientific">Aureliella helgolandensis</name>
    <dbReference type="NCBI Taxonomy" id="2527968"/>
    <lineage>
        <taxon>Bacteria</taxon>
        <taxon>Pseudomonadati</taxon>
        <taxon>Planctomycetota</taxon>
        <taxon>Planctomycetia</taxon>
        <taxon>Pirellulales</taxon>
        <taxon>Pirellulaceae</taxon>
        <taxon>Aureliella</taxon>
    </lineage>
</organism>
<reference evidence="1 2" key="1">
    <citation type="submission" date="2019-02" db="EMBL/GenBank/DDBJ databases">
        <title>Deep-cultivation of Planctomycetes and their phenomic and genomic characterization uncovers novel biology.</title>
        <authorList>
            <person name="Wiegand S."/>
            <person name="Jogler M."/>
            <person name="Boedeker C."/>
            <person name="Pinto D."/>
            <person name="Vollmers J."/>
            <person name="Rivas-Marin E."/>
            <person name="Kohn T."/>
            <person name="Peeters S.H."/>
            <person name="Heuer A."/>
            <person name="Rast P."/>
            <person name="Oberbeckmann S."/>
            <person name="Bunk B."/>
            <person name="Jeske O."/>
            <person name="Meyerdierks A."/>
            <person name="Storesund J.E."/>
            <person name="Kallscheuer N."/>
            <person name="Luecker S."/>
            <person name="Lage O.M."/>
            <person name="Pohl T."/>
            <person name="Merkel B.J."/>
            <person name="Hornburger P."/>
            <person name="Mueller R.-W."/>
            <person name="Bruemmer F."/>
            <person name="Labrenz M."/>
            <person name="Spormann A.M."/>
            <person name="Op den Camp H."/>
            <person name="Overmann J."/>
            <person name="Amann R."/>
            <person name="Jetten M.S.M."/>
            <person name="Mascher T."/>
            <person name="Medema M.H."/>
            <person name="Devos D.P."/>
            <person name="Kaster A.-K."/>
            <person name="Ovreas L."/>
            <person name="Rohde M."/>
            <person name="Galperin M.Y."/>
            <person name="Jogler C."/>
        </authorList>
    </citation>
    <scope>NUCLEOTIDE SEQUENCE [LARGE SCALE GENOMIC DNA]</scope>
    <source>
        <strain evidence="1 2">Q31a</strain>
    </source>
</reference>
<name>A0A518G2P2_9BACT</name>
<protein>
    <submittedName>
        <fullName evidence="1">Uncharacterized protein</fullName>
    </submittedName>
</protein>
<dbReference type="EMBL" id="CP036298">
    <property type="protein sequence ID" value="QDV22876.1"/>
    <property type="molecule type" value="Genomic_DNA"/>
</dbReference>
<evidence type="ECO:0000313" key="1">
    <source>
        <dbReference type="EMBL" id="QDV22876.1"/>
    </source>
</evidence>
<dbReference type="KEGG" id="ahel:Q31a_11690"/>
<keyword evidence="2" id="KW-1185">Reference proteome</keyword>
<dbReference type="Proteomes" id="UP000318017">
    <property type="component" value="Chromosome"/>
</dbReference>
<gene>
    <name evidence="1" type="ORF">Q31a_11690</name>
</gene>